<accession>A0A1I0GXR9</accession>
<dbReference type="Proteomes" id="UP000198508">
    <property type="component" value="Unassembled WGS sequence"/>
</dbReference>
<reference evidence="3" key="1">
    <citation type="submission" date="2016-10" db="EMBL/GenBank/DDBJ databases">
        <authorList>
            <person name="Varghese N."/>
            <person name="Submissions S."/>
        </authorList>
    </citation>
    <scope>NUCLEOTIDE SEQUENCE [LARGE SCALE GENOMIC DNA]</scope>
    <source>
        <strain evidence="3">NLAE-zl-G277</strain>
    </source>
</reference>
<dbReference type="RefSeq" id="WP_092364772.1">
    <property type="nucleotide sequence ID" value="NZ_DAINWJ010000124.1"/>
</dbReference>
<protein>
    <submittedName>
        <fullName evidence="2">Uncharacterized membrane protein YczE</fullName>
    </submittedName>
</protein>
<dbReference type="PANTHER" id="PTHR40078:SF1">
    <property type="entry name" value="INTEGRAL MEMBRANE PROTEIN"/>
    <property type="match status" value="1"/>
</dbReference>
<organism evidence="2 3">
    <name type="scientific">Enterocloster lavalensis</name>
    <dbReference type="NCBI Taxonomy" id="460384"/>
    <lineage>
        <taxon>Bacteria</taxon>
        <taxon>Bacillati</taxon>
        <taxon>Bacillota</taxon>
        <taxon>Clostridia</taxon>
        <taxon>Lachnospirales</taxon>
        <taxon>Lachnospiraceae</taxon>
        <taxon>Enterocloster</taxon>
    </lineage>
</organism>
<dbReference type="AlphaFoldDB" id="A0A1I0GXR9"/>
<gene>
    <name evidence="2" type="ORF">SAMN05216313_113114</name>
</gene>
<name>A0A1I0GXR9_9FIRM</name>
<proteinExistence type="predicted"/>
<keyword evidence="3" id="KW-1185">Reference proteome</keyword>
<keyword evidence="1" id="KW-0812">Transmembrane</keyword>
<feature type="transmembrane region" description="Helical" evidence="1">
    <location>
        <begin position="12"/>
        <end position="29"/>
    </location>
</feature>
<dbReference type="STRING" id="460384.SAMN05216313_113114"/>
<dbReference type="Pfam" id="PF19700">
    <property type="entry name" value="DUF6198"/>
    <property type="match status" value="1"/>
</dbReference>
<keyword evidence="1" id="KW-1133">Transmembrane helix</keyword>
<keyword evidence="1" id="KW-0472">Membrane</keyword>
<feature type="transmembrane region" description="Helical" evidence="1">
    <location>
        <begin position="156"/>
        <end position="177"/>
    </location>
</feature>
<dbReference type="PANTHER" id="PTHR40078">
    <property type="entry name" value="INTEGRAL MEMBRANE PROTEIN-RELATED"/>
    <property type="match status" value="1"/>
</dbReference>
<dbReference type="EMBL" id="FOIM01000013">
    <property type="protein sequence ID" value="SET75994.1"/>
    <property type="molecule type" value="Genomic_DNA"/>
</dbReference>
<dbReference type="GeneID" id="93280713"/>
<sequence>MDRAALTKRNVLALSLGIFFDALGVALVTKSDFGISAVSSVAYTLSRVFPAMTFGMWSYTYQFGLFVLMCLLVKRCLPGDVLSFLIGVVFGYMLDVCRFLVGPLPLGLLPRALYFLAGTAILITGVAFLMISNLPIMPQDLFIREISAHFSLPFKVVKTVFDLSCVSLSLAVAFLALGRIVGVGAGTLVSALITGKCVDAVKRRLLSTKLFGPGMQ</sequence>
<feature type="transmembrane region" description="Helical" evidence="1">
    <location>
        <begin position="113"/>
        <end position="136"/>
    </location>
</feature>
<evidence type="ECO:0000313" key="2">
    <source>
        <dbReference type="EMBL" id="SET75994.1"/>
    </source>
</evidence>
<feature type="transmembrane region" description="Helical" evidence="1">
    <location>
        <begin position="49"/>
        <end position="72"/>
    </location>
</feature>
<evidence type="ECO:0000313" key="3">
    <source>
        <dbReference type="Proteomes" id="UP000198508"/>
    </source>
</evidence>
<evidence type="ECO:0000256" key="1">
    <source>
        <dbReference type="SAM" id="Phobius"/>
    </source>
</evidence>
<dbReference type="InterPro" id="IPR038750">
    <property type="entry name" value="YczE/YyaS-like"/>
</dbReference>
<feature type="transmembrane region" description="Helical" evidence="1">
    <location>
        <begin position="81"/>
        <end position="101"/>
    </location>
</feature>